<dbReference type="Pfam" id="PF00078">
    <property type="entry name" value="RVT_1"/>
    <property type="match status" value="1"/>
</dbReference>
<accession>A0A0J7K5N7</accession>
<dbReference type="EMBL" id="LBMM01013390">
    <property type="protein sequence ID" value="KMQ85662.1"/>
    <property type="molecule type" value="Genomic_DNA"/>
</dbReference>
<dbReference type="GO" id="GO:0003964">
    <property type="term" value="F:RNA-directed DNA polymerase activity"/>
    <property type="evidence" value="ECO:0007669"/>
    <property type="project" value="UniProtKB-KW"/>
</dbReference>
<keyword evidence="2" id="KW-0548">Nucleotidyltransferase</keyword>
<evidence type="ECO:0000313" key="3">
    <source>
        <dbReference type="Proteomes" id="UP000036403"/>
    </source>
</evidence>
<dbReference type="PaxDb" id="67767-A0A0J7K5N7"/>
<dbReference type="PANTHER" id="PTHR19446">
    <property type="entry name" value="REVERSE TRANSCRIPTASES"/>
    <property type="match status" value="1"/>
</dbReference>
<dbReference type="AlphaFoldDB" id="A0A0J7K5N7"/>
<keyword evidence="3" id="KW-1185">Reference proteome</keyword>
<feature type="domain" description="Reverse transcriptase" evidence="1">
    <location>
        <begin position="92"/>
        <end position="205"/>
    </location>
</feature>
<dbReference type="InterPro" id="IPR000477">
    <property type="entry name" value="RT_dom"/>
</dbReference>
<proteinExistence type="predicted"/>
<dbReference type="OrthoDB" id="7555171at2759"/>
<keyword evidence="2" id="KW-0695">RNA-directed DNA polymerase</keyword>
<dbReference type="SUPFAM" id="SSF56672">
    <property type="entry name" value="DNA/RNA polymerases"/>
    <property type="match status" value="1"/>
</dbReference>
<evidence type="ECO:0000259" key="1">
    <source>
        <dbReference type="PROSITE" id="PS50878"/>
    </source>
</evidence>
<name>A0A0J7K5N7_LASNI</name>
<sequence length="205" mass="23616">MMESGLKTQNRKQIFSAKHLAEMFKPFPQSTAEENVALIKKADEADIPPISLKELKNMCRHNKAPGYDLITGQIMKQLPDLALRKLQYIINVCFKLRYVPRHWKTAEVIVIPKPGKPPTEVTSYRPISLLPIMSKIFEKILLKRLSKLIEERQLLPNHQFGFRAKHSRIDQVHRITDMIEKAFEEKKVCIAVFLDVAQAKSGMKA</sequence>
<reference evidence="2 3" key="1">
    <citation type="submission" date="2015-04" db="EMBL/GenBank/DDBJ databases">
        <title>Lasius niger genome sequencing.</title>
        <authorList>
            <person name="Konorov E.A."/>
            <person name="Nikitin M.A."/>
            <person name="Kirill M.V."/>
            <person name="Chang P."/>
        </authorList>
    </citation>
    <scope>NUCLEOTIDE SEQUENCE [LARGE SCALE GENOMIC DNA]</scope>
    <source>
        <tissue evidence="2">Whole</tissue>
    </source>
</reference>
<dbReference type="STRING" id="67767.A0A0J7K5N7"/>
<evidence type="ECO:0000313" key="2">
    <source>
        <dbReference type="EMBL" id="KMQ85662.1"/>
    </source>
</evidence>
<comment type="caution">
    <text evidence="2">The sequence shown here is derived from an EMBL/GenBank/DDBJ whole genome shotgun (WGS) entry which is preliminary data.</text>
</comment>
<dbReference type="Proteomes" id="UP000036403">
    <property type="component" value="Unassembled WGS sequence"/>
</dbReference>
<organism evidence="2 3">
    <name type="scientific">Lasius niger</name>
    <name type="common">Black garden ant</name>
    <dbReference type="NCBI Taxonomy" id="67767"/>
    <lineage>
        <taxon>Eukaryota</taxon>
        <taxon>Metazoa</taxon>
        <taxon>Ecdysozoa</taxon>
        <taxon>Arthropoda</taxon>
        <taxon>Hexapoda</taxon>
        <taxon>Insecta</taxon>
        <taxon>Pterygota</taxon>
        <taxon>Neoptera</taxon>
        <taxon>Endopterygota</taxon>
        <taxon>Hymenoptera</taxon>
        <taxon>Apocrita</taxon>
        <taxon>Aculeata</taxon>
        <taxon>Formicoidea</taxon>
        <taxon>Formicidae</taxon>
        <taxon>Formicinae</taxon>
        <taxon>Lasius</taxon>
        <taxon>Lasius</taxon>
    </lineage>
</organism>
<keyword evidence="2" id="KW-0808">Transferase</keyword>
<dbReference type="InterPro" id="IPR043502">
    <property type="entry name" value="DNA/RNA_pol_sf"/>
</dbReference>
<gene>
    <name evidence="2" type="ORF">RF55_15644</name>
</gene>
<protein>
    <submittedName>
        <fullName evidence="2">Reverse transcriptase</fullName>
    </submittedName>
</protein>
<dbReference type="PROSITE" id="PS50878">
    <property type="entry name" value="RT_POL"/>
    <property type="match status" value="1"/>
</dbReference>